<accession>A0A4V1M1B5</accession>
<name>A0A4V1M1B5_9BACT</name>
<sequence>MIVDSSNNVLNSFKEILTLPKAQKLDEETVNKINSAIAEVDNQRKEYEPTKEQLKEYPWLKNAVNGIRKVSDIIENFKNGEDGSGDFTITSASQDSFDVYNGNGRTHYYNIYAQVDYTTTFSI</sequence>
<dbReference type="EMBL" id="NXIE01000002">
    <property type="protein sequence ID" value="RXK13084.1"/>
    <property type="molecule type" value="Genomic_DNA"/>
</dbReference>
<gene>
    <name evidence="1" type="ORF">CP965_04590</name>
</gene>
<organism evidence="1 2">
    <name type="scientific">Halarcobacter mediterraneus</name>
    <dbReference type="NCBI Taxonomy" id="2023153"/>
    <lineage>
        <taxon>Bacteria</taxon>
        <taxon>Pseudomonadati</taxon>
        <taxon>Campylobacterota</taxon>
        <taxon>Epsilonproteobacteria</taxon>
        <taxon>Campylobacterales</taxon>
        <taxon>Arcobacteraceae</taxon>
        <taxon>Halarcobacter</taxon>
    </lineage>
</organism>
<dbReference type="RefSeq" id="WP_129060903.1">
    <property type="nucleotide sequence ID" value="NZ_NXIE01000002.1"/>
</dbReference>
<comment type="caution">
    <text evidence="1">The sequence shown here is derived from an EMBL/GenBank/DDBJ whole genome shotgun (WGS) entry which is preliminary data.</text>
</comment>
<reference evidence="1 2" key="1">
    <citation type="submission" date="2017-09" db="EMBL/GenBank/DDBJ databases">
        <title>Genomics of the genus Arcobacter.</title>
        <authorList>
            <person name="Perez-Cataluna A."/>
            <person name="Figueras M.J."/>
            <person name="Salas-Masso N."/>
        </authorList>
    </citation>
    <scope>NUCLEOTIDE SEQUENCE [LARGE SCALE GENOMIC DNA]</scope>
    <source>
        <strain evidence="1 2">F156-34</strain>
    </source>
</reference>
<protein>
    <submittedName>
        <fullName evidence="1">Uncharacterized protein</fullName>
    </submittedName>
</protein>
<dbReference type="Proteomes" id="UP000289718">
    <property type="component" value="Unassembled WGS sequence"/>
</dbReference>
<evidence type="ECO:0000313" key="2">
    <source>
        <dbReference type="Proteomes" id="UP000289718"/>
    </source>
</evidence>
<keyword evidence="2" id="KW-1185">Reference proteome</keyword>
<evidence type="ECO:0000313" key="1">
    <source>
        <dbReference type="EMBL" id="RXK13084.1"/>
    </source>
</evidence>
<dbReference type="AlphaFoldDB" id="A0A4V1M1B5"/>
<proteinExistence type="predicted"/>